<evidence type="ECO:0000313" key="3">
    <source>
        <dbReference type="Proteomes" id="UP000503011"/>
    </source>
</evidence>
<accession>A0A6F8YT75</accession>
<dbReference type="EMBL" id="AP022871">
    <property type="protein sequence ID" value="BCB89256.1"/>
    <property type="molecule type" value="Genomic_DNA"/>
</dbReference>
<sequence>MCGVPLIGPPARSGHRMDAGERSGAPVPNGAAVPERASTGMRWVSRAVALEALPRLRSALP</sequence>
<protein>
    <submittedName>
        <fullName evidence="2">Uncharacterized protein</fullName>
    </submittedName>
</protein>
<dbReference type="Proteomes" id="UP000503011">
    <property type="component" value="Chromosome"/>
</dbReference>
<reference evidence="2 3" key="2">
    <citation type="submission" date="2020-03" db="EMBL/GenBank/DDBJ databases">
        <authorList>
            <person name="Ichikawa N."/>
            <person name="Kimura A."/>
            <person name="Kitahashi Y."/>
            <person name="Uohara A."/>
        </authorList>
    </citation>
    <scope>NUCLEOTIDE SEQUENCE [LARGE SCALE GENOMIC DNA]</scope>
    <source>
        <strain evidence="2 3">NBRC 105367</strain>
    </source>
</reference>
<reference evidence="2 3" key="1">
    <citation type="submission" date="2020-03" db="EMBL/GenBank/DDBJ databases">
        <title>Whole genome shotgun sequence of Phytohabitans suffuscus NBRC 105367.</title>
        <authorList>
            <person name="Komaki H."/>
            <person name="Tamura T."/>
        </authorList>
    </citation>
    <scope>NUCLEOTIDE SEQUENCE [LARGE SCALE GENOMIC DNA]</scope>
    <source>
        <strain evidence="2 3">NBRC 105367</strain>
    </source>
</reference>
<gene>
    <name evidence="2" type="ORF">Psuf_065690</name>
</gene>
<keyword evidence="3" id="KW-1185">Reference proteome</keyword>
<organism evidence="2 3">
    <name type="scientific">Phytohabitans suffuscus</name>
    <dbReference type="NCBI Taxonomy" id="624315"/>
    <lineage>
        <taxon>Bacteria</taxon>
        <taxon>Bacillati</taxon>
        <taxon>Actinomycetota</taxon>
        <taxon>Actinomycetes</taxon>
        <taxon>Micromonosporales</taxon>
        <taxon>Micromonosporaceae</taxon>
    </lineage>
</organism>
<proteinExistence type="predicted"/>
<name>A0A6F8YT75_9ACTN</name>
<evidence type="ECO:0000313" key="2">
    <source>
        <dbReference type="EMBL" id="BCB89256.1"/>
    </source>
</evidence>
<dbReference type="AlphaFoldDB" id="A0A6F8YT75"/>
<dbReference type="KEGG" id="psuu:Psuf_065690"/>
<feature type="region of interest" description="Disordered" evidence="1">
    <location>
        <begin position="1"/>
        <end position="34"/>
    </location>
</feature>
<evidence type="ECO:0000256" key="1">
    <source>
        <dbReference type="SAM" id="MobiDB-lite"/>
    </source>
</evidence>